<organism evidence="1 2">
    <name type="scientific">Anthropogastromicrobium aceti</name>
    <dbReference type="NCBI Taxonomy" id="2981768"/>
    <lineage>
        <taxon>Bacteria</taxon>
        <taxon>Bacillati</taxon>
        <taxon>Bacillota</taxon>
        <taxon>Clostridia</taxon>
        <taxon>Lachnospirales</taxon>
        <taxon>Lachnospiraceae</taxon>
        <taxon>Anthropogastromicrobium</taxon>
    </lineage>
</organism>
<keyword evidence="2" id="KW-1185">Reference proteome</keyword>
<dbReference type="AlphaFoldDB" id="A0AAE3E1D8"/>
<evidence type="ECO:0000313" key="2">
    <source>
        <dbReference type="Proteomes" id="UP001198200"/>
    </source>
</evidence>
<gene>
    <name evidence="1" type="ORF">LKD48_02025</name>
</gene>
<reference evidence="1 2" key="1">
    <citation type="submission" date="2021-10" db="EMBL/GenBank/DDBJ databases">
        <title>Anaerobic single-cell dispensing facilitates the cultivation of human gut bacteria.</title>
        <authorList>
            <person name="Afrizal A."/>
        </authorList>
    </citation>
    <scope>NUCLEOTIDE SEQUENCE [LARGE SCALE GENOMIC DNA]</scope>
    <source>
        <strain evidence="1 2">CLA-AA-H224</strain>
    </source>
</reference>
<sequence length="281" mass="31713">MSEEQVEDYLRNQGKDPYFYLGVSTNGEGFYSINSELGDYYTTVLSTFSDDRTLDSYFSAVDIGDTSIDAIGAQIEQCLKDAGFLIAFCEKYALCAEGLNQLQKDLYDEEEFKLYAPGAEVDENGMQTGELNSWGEADEAYLFYYYMAYHNTYVASVSGRNRIQIVYSPSKHQVVYGNGNLCPILTQEVVSSKEVYSLDENEAIALAKKALREAGIKDARFVSAKPVYVNNFGDISFEDQTMTLIPAWRVEYTVEKNGKTIRNWLHLNAETGEVYDNTIKL</sequence>
<accession>A0AAE3E1D8</accession>
<dbReference type="Proteomes" id="UP001198200">
    <property type="component" value="Unassembled WGS sequence"/>
</dbReference>
<comment type="caution">
    <text evidence="1">The sequence shown here is derived from an EMBL/GenBank/DDBJ whole genome shotgun (WGS) entry which is preliminary data.</text>
</comment>
<protein>
    <recommendedName>
        <fullName evidence="3">PepSY domain-containing protein</fullName>
    </recommendedName>
</protein>
<dbReference type="RefSeq" id="WP_308731019.1">
    <property type="nucleotide sequence ID" value="NZ_JAJEQN010000003.1"/>
</dbReference>
<evidence type="ECO:0008006" key="3">
    <source>
        <dbReference type="Google" id="ProtNLM"/>
    </source>
</evidence>
<proteinExistence type="predicted"/>
<evidence type="ECO:0000313" key="1">
    <source>
        <dbReference type="EMBL" id="MCC2220428.1"/>
    </source>
</evidence>
<name>A0AAE3E1D8_9FIRM</name>
<dbReference type="EMBL" id="JAJEQN010000003">
    <property type="protein sequence ID" value="MCC2220428.1"/>
    <property type="molecule type" value="Genomic_DNA"/>
</dbReference>